<feature type="region of interest" description="Disordered" evidence="1">
    <location>
        <begin position="117"/>
        <end position="153"/>
    </location>
</feature>
<dbReference type="SMART" id="SM00831">
    <property type="entry name" value="Cation_ATPase_N"/>
    <property type="match status" value="1"/>
</dbReference>
<feature type="transmembrane region" description="Helical" evidence="2">
    <location>
        <begin position="65"/>
        <end position="86"/>
    </location>
</feature>
<accession>A0A7W5AT49</accession>
<evidence type="ECO:0000256" key="2">
    <source>
        <dbReference type="SAM" id="Phobius"/>
    </source>
</evidence>
<organism evidence="4 5">
    <name type="scientific">Actinoplanes campanulatus</name>
    <dbReference type="NCBI Taxonomy" id="113559"/>
    <lineage>
        <taxon>Bacteria</taxon>
        <taxon>Bacillati</taxon>
        <taxon>Actinomycetota</taxon>
        <taxon>Actinomycetes</taxon>
        <taxon>Micromonosporales</taxon>
        <taxon>Micromonosporaceae</taxon>
        <taxon>Actinoplanes</taxon>
    </lineage>
</organism>
<dbReference type="Gene3D" id="1.20.1110.10">
    <property type="entry name" value="Calcium-transporting ATPase, transmembrane domain"/>
    <property type="match status" value="1"/>
</dbReference>
<name>A0A7W5AT49_9ACTN</name>
<keyword evidence="2" id="KW-0472">Membrane</keyword>
<feature type="transmembrane region" description="Helical" evidence="2">
    <location>
        <begin position="92"/>
        <end position="109"/>
    </location>
</feature>
<dbReference type="SUPFAM" id="SSF81665">
    <property type="entry name" value="Calcium ATPase, transmembrane domain M"/>
    <property type="match status" value="1"/>
</dbReference>
<comment type="caution">
    <text evidence="4">The sequence shown here is derived from an EMBL/GenBank/DDBJ whole genome shotgun (WGS) entry which is preliminary data.</text>
</comment>
<feature type="compositionally biased region" description="Low complexity" evidence="1">
    <location>
        <begin position="118"/>
        <end position="129"/>
    </location>
</feature>
<dbReference type="RefSeq" id="WP_203833736.1">
    <property type="nucleotide sequence ID" value="NZ_BMPW01000055.1"/>
</dbReference>
<keyword evidence="5" id="KW-1185">Reference proteome</keyword>
<dbReference type="EMBL" id="JACHXF010000039">
    <property type="protein sequence ID" value="MBB3101519.1"/>
    <property type="molecule type" value="Genomic_DNA"/>
</dbReference>
<gene>
    <name evidence="4" type="ORF">FHR83_009248</name>
</gene>
<evidence type="ECO:0000313" key="5">
    <source>
        <dbReference type="Proteomes" id="UP000590749"/>
    </source>
</evidence>
<dbReference type="AlphaFoldDB" id="A0A7W5AT49"/>
<reference evidence="4 5" key="1">
    <citation type="submission" date="2020-08" db="EMBL/GenBank/DDBJ databases">
        <title>Genomic Encyclopedia of Type Strains, Phase III (KMG-III): the genomes of soil and plant-associated and newly described type strains.</title>
        <authorList>
            <person name="Whitman W."/>
        </authorList>
    </citation>
    <scope>NUCLEOTIDE SEQUENCE [LARGE SCALE GENOMIC DNA]</scope>
    <source>
        <strain evidence="4 5">CECT 3287</strain>
    </source>
</reference>
<protein>
    <submittedName>
        <fullName evidence="4">Magnesium-transporting ATPase (P-type)</fullName>
    </submittedName>
</protein>
<proteinExistence type="predicted"/>
<sequence>MNAGVTAQTITAPAEVDERQPPTELFRHLRSTPHGVRSREAARRSTVYGPNELSRRQVGRWPRQLLAQFTQPLAVLLMVAAVLAWFGHAPALGLAVVGVILLNAAFAFVQERQAECSAAPPARQGRPARWSPTPVCEPRSAGSPPCRSAGTPN</sequence>
<dbReference type="Gene3D" id="2.70.150.10">
    <property type="entry name" value="Calcium-transporting ATPase, cytoplasmic transduction domain A"/>
    <property type="match status" value="1"/>
</dbReference>
<evidence type="ECO:0000313" key="4">
    <source>
        <dbReference type="EMBL" id="MBB3101519.1"/>
    </source>
</evidence>
<evidence type="ECO:0000256" key="1">
    <source>
        <dbReference type="SAM" id="MobiDB-lite"/>
    </source>
</evidence>
<feature type="domain" description="Cation-transporting P-type ATPase N-terminal" evidence="3">
    <location>
        <begin position="16"/>
        <end position="89"/>
    </location>
</feature>
<evidence type="ECO:0000259" key="3">
    <source>
        <dbReference type="SMART" id="SM00831"/>
    </source>
</evidence>
<dbReference type="Proteomes" id="UP000590749">
    <property type="component" value="Unassembled WGS sequence"/>
</dbReference>
<dbReference type="InterPro" id="IPR023298">
    <property type="entry name" value="ATPase_P-typ_TM_dom_sf"/>
</dbReference>
<dbReference type="Pfam" id="PF00690">
    <property type="entry name" value="Cation_ATPase_N"/>
    <property type="match status" value="1"/>
</dbReference>
<keyword evidence="2" id="KW-1133">Transmembrane helix</keyword>
<dbReference type="InterPro" id="IPR004014">
    <property type="entry name" value="ATPase_P-typ_cation-transptr_N"/>
</dbReference>
<keyword evidence="2" id="KW-0812">Transmembrane</keyword>